<dbReference type="Gene3D" id="1.10.260.40">
    <property type="entry name" value="lambda repressor-like DNA-binding domains"/>
    <property type="match status" value="1"/>
</dbReference>
<dbReference type="InterPro" id="IPR001387">
    <property type="entry name" value="Cro/C1-type_HTH"/>
</dbReference>
<dbReference type="GO" id="GO:0003700">
    <property type="term" value="F:DNA-binding transcription factor activity"/>
    <property type="evidence" value="ECO:0007669"/>
    <property type="project" value="TreeGrafter"/>
</dbReference>
<sequence>MKDKQLTMQDIADLAGVGKSTVSRYFNGGYVKEETRRKLKEIIEKVDYTPNTIAQSLKATKTKTIGIVAPCLDSITSSRVMMALDEYVRNEGYVTIIINTNHNEMRELTSIEHVWKMNVDAIVLIATNITEAHRQLAHKIDVPMLFIGQVFSDGYSIVNDDYHAGFDMGEYVAKKGHMDITYVGVNASDRAVGIERKKGVMDGFQTHGVSSINTIETDFTFTHSQDVISAYLKKHIPSVFICATDTIALACYKEVQALQLKVPEDISIVGFGGYESSSVITPSLCTVRFDNEMAGKMAGEAIIKWINGEIIPKMQSVGYTIIEGESVQSI</sequence>
<dbReference type="SUPFAM" id="SSF47413">
    <property type="entry name" value="lambda repressor-like DNA-binding domains"/>
    <property type="match status" value="1"/>
</dbReference>
<dbReference type="OrthoDB" id="308642at2"/>
<dbReference type="PANTHER" id="PTHR30146:SF154">
    <property type="entry name" value="TRANSCRIPTION REGULATOR, MEMBER OF GALR FAMILY"/>
    <property type="match status" value="1"/>
</dbReference>
<comment type="caution">
    <text evidence="6">The sequence shown here is derived from an EMBL/GenBank/DDBJ whole genome shotgun (WGS) entry which is preliminary data.</text>
</comment>
<dbReference type="PANTHER" id="PTHR30146">
    <property type="entry name" value="LACI-RELATED TRANSCRIPTIONAL REPRESSOR"/>
    <property type="match status" value="1"/>
</dbReference>
<dbReference type="InterPro" id="IPR046335">
    <property type="entry name" value="LacI/GalR-like_sensor"/>
</dbReference>
<evidence type="ECO:0000313" key="6">
    <source>
        <dbReference type="EMBL" id="TDW13181.1"/>
    </source>
</evidence>
<feature type="domain" description="HTH lacI-type" evidence="4">
    <location>
        <begin position="6"/>
        <end position="59"/>
    </location>
</feature>
<evidence type="ECO:0000256" key="1">
    <source>
        <dbReference type="ARBA" id="ARBA00023015"/>
    </source>
</evidence>
<gene>
    <name evidence="6" type="ORF">EDD63_1459</name>
</gene>
<dbReference type="SUPFAM" id="SSF53822">
    <property type="entry name" value="Periplasmic binding protein-like I"/>
    <property type="match status" value="1"/>
</dbReference>
<dbReference type="Proteomes" id="UP000294743">
    <property type="component" value="Unassembled WGS sequence"/>
</dbReference>
<evidence type="ECO:0000259" key="5">
    <source>
        <dbReference type="PROSITE" id="PS50943"/>
    </source>
</evidence>
<dbReference type="InterPro" id="IPR000843">
    <property type="entry name" value="HTH_LacI"/>
</dbReference>
<keyword evidence="3" id="KW-0804">Transcription</keyword>
<keyword evidence="7" id="KW-1185">Reference proteome</keyword>
<keyword evidence="1" id="KW-0805">Transcription regulation</keyword>
<dbReference type="Pfam" id="PF00356">
    <property type="entry name" value="LacI"/>
    <property type="match status" value="1"/>
</dbReference>
<dbReference type="SMART" id="SM00354">
    <property type="entry name" value="HTH_LACI"/>
    <property type="match status" value="1"/>
</dbReference>
<dbReference type="CDD" id="cd01542">
    <property type="entry name" value="PBP1_TreR-like"/>
    <property type="match status" value="1"/>
</dbReference>
<dbReference type="EMBL" id="SODD01000045">
    <property type="protein sequence ID" value="TDW13181.1"/>
    <property type="molecule type" value="Genomic_DNA"/>
</dbReference>
<keyword evidence="2" id="KW-0238">DNA-binding</keyword>
<dbReference type="RefSeq" id="WP_134170954.1">
    <property type="nucleotide sequence ID" value="NZ_SODD01000045.1"/>
</dbReference>
<evidence type="ECO:0000259" key="4">
    <source>
        <dbReference type="PROSITE" id="PS50932"/>
    </source>
</evidence>
<evidence type="ECO:0000313" key="7">
    <source>
        <dbReference type="Proteomes" id="UP000294743"/>
    </source>
</evidence>
<dbReference type="Pfam" id="PF13377">
    <property type="entry name" value="Peripla_BP_3"/>
    <property type="match status" value="1"/>
</dbReference>
<dbReference type="AlphaFoldDB" id="A0A4R7ZCR0"/>
<name>A0A4R7ZCR0_9FIRM</name>
<dbReference type="InterPro" id="IPR010982">
    <property type="entry name" value="Lambda_DNA-bd_dom_sf"/>
</dbReference>
<accession>A0A4R7ZCR0</accession>
<evidence type="ECO:0000256" key="3">
    <source>
        <dbReference type="ARBA" id="ARBA00023163"/>
    </source>
</evidence>
<dbReference type="InterPro" id="IPR028082">
    <property type="entry name" value="Peripla_BP_I"/>
</dbReference>
<organism evidence="6 7">
    <name type="scientific">Breznakia blatticola</name>
    <dbReference type="NCBI Taxonomy" id="1754012"/>
    <lineage>
        <taxon>Bacteria</taxon>
        <taxon>Bacillati</taxon>
        <taxon>Bacillota</taxon>
        <taxon>Erysipelotrichia</taxon>
        <taxon>Erysipelotrichales</taxon>
        <taxon>Erysipelotrichaceae</taxon>
        <taxon>Breznakia</taxon>
    </lineage>
</organism>
<dbReference type="PROSITE" id="PS50932">
    <property type="entry name" value="HTH_LACI_2"/>
    <property type="match status" value="1"/>
</dbReference>
<evidence type="ECO:0000256" key="2">
    <source>
        <dbReference type="ARBA" id="ARBA00023125"/>
    </source>
</evidence>
<dbReference type="Gene3D" id="3.40.50.2300">
    <property type="match status" value="2"/>
</dbReference>
<dbReference type="CDD" id="cd01392">
    <property type="entry name" value="HTH_LacI"/>
    <property type="match status" value="1"/>
</dbReference>
<proteinExistence type="predicted"/>
<reference evidence="6 7" key="1">
    <citation type="submission" date="2019-03" db="EMBL/GenBank/DDBJ databases">
        <title>Genomic Encyclopedia of Type Strains, Phase IV (KMG-IV): sequencing the most valuable type-strain genomes for metagenomic binning, comparative biology and taxonomic classification.</title>
        <authorList>
            <person name="Goeker M."/>
        </authorList>
    </citation>
    <scope>NUCLEOTIDE SEQUENCE [LARGE SCALE GENOMIC DNA]</scope>
    <source>
        <strain evidence="6 7">DSM 28867</strain>
    </source>
</reference>
<feature type="domain" description="HTH cro/C1-type" evidence="5">
    <location>
        <begin position="2"/>
        <end position="28"/>
    </location>
</feature>
<dbReference type="PROSITE" id="PS50943">
    <property type="entry name" value="HTH_CROC1"/>
    <property type="match status" value="1"/>
</dbReference>
<dbReference type="GO" id="GO:0000976">
    <property type="term" value="F:transcription cis-regulatory region binding"/>
    <property type="evidence" value="ECO:0007669"/>
    <property type="project" value="TreeGrafter"/>
</dbReference>
<protein>
    <submittedName>
        <fullName evidence="6">LacI family transcriptional regulator</fullName>
    </submittedName>
</protein>